<evidence type="ECO:0000313" key="3">
    <source>
        <dbReference type="EMBL" id="WUI83713.1"/>
    </source>
</evidence>
<dbReference type="InterPro" id="IPR023346">
    <property type="entry name" value="Lysozyme-like_dom_sf"/>
</dbReference>
<name>A0ABZ1PHZ4_9ACTN</name>
<reference evidence="3 4" key="1">
    <citation type="submission" date="2022-10" db="EMBL/GenBank/DDBJ databases">
        <title>The complete genomes of actinobacterial strains from the NBC collection.</title>
        <authorList>
            <person name="Joergensen T.S."/>
            <person name="Alvarez Arevalo M."/>
            <person name="Sterndorff E.B."/>
            <person name="Faurdal D."/>
            <person name="Vuksanovic O."/>
            <person name="Mourched A.-S."/>
            <person name="Charusanti P."/>
            <person name="Shaw S."/>
            <person name="Blin K."/>
            <person name="Weber T."/>
        </authorList>
    </citation>
    <scope>NUCLEOTIDE SEQUENCE [LARGE SCALE GENOMIC DNA]</scope>
    <source>
        <strain evidence="3 4">NBC_00396</strain>
    </source>
</reference>
<feature type="domain" description="Ricin B lectin" evidence="2">
    <location>
        <begin position="411"/>
        <end position="536"/>
    </location>
</feature>
<dbReference type="SUPFAM" id="SSF53955">
    <property type="entry name" value="Lysozyme-like"/>
    <property type="match status" value="2"/>
</dbReference>
<evidence type="ECO:0000259" key="2">
    <source>
        <dbReference type="SMART" id="SM00458"/>
    </source>
</evidence>
<dbReference type="PROSITE" id="PS50231">
    <property type="entry name" value="RICIN_B_LECTIN"/>
    <property type="match status" value="1"/>
</dbReference>
<dbReference type="Proteomes" id="UP001346877">
    <property type="component" value="Chromosome"/>
</dbReference>
<proteinExistence type="predicted"/>
<evidence type="ECO:0000313" key="4">
    <source>
        <dbReference type="Proteomes" id="UP001346877"/>
    </source>
</evidence>
<keyword evidence="4" id="KW-1185">Reference proteome</keyword>
<feature type="region of interest" description="Disordered" evidence="1">
    <location>
        <begin position="342"/>
        <end position="418"/>
    </location>
</feature>
<dbReference type="Gene3D" id="1.10.530.10">
    <property type="match status" value="2"/>
</dbReference>
<dbReference type="EMBL" id="CP107941">
    <property type="protein sequence ID" value="WUI83713.1"/>
    <property type="molecule type" value="Genomic_DNA"/>
</dbReference>
<evidence type="ECO:0000256" key="1">
    <source>
        <dbReference type="SAM" id="MobiDB-lite"/>
    </source>
</evidence>
<dbReference type="RefSeq" id="WP_328373065.1">
    <property type="nucleotide sequence ID" value="NZ_CP107936.1"/>
</dbReference>
<protein>
    <submittedName>
        <fullName evidence="3">Ricin-type beta-trefoil lectin domain protein</fullName>
    </submittedName>
</protein>
<dbReference type="SUPFAM" id="SSF50370">
    <property type="entry name" value="Ricin B-like lectins"/>
    <property type="match status" value="1"/>
</dbReference>
<dbReference type="InterPro" id="IPR035992">
    <property type="entry name" value="Ricin_B-like_lectins"/>
</dbReference>
<dbReference type="Pfam" id="PF00652">
    <property type="entry name" value="Ricin_B_lectin"/>
    <property type="match status" value="1"/>
</dbReference>
<organism evidence="3 4">
    <name type="scientific">Micromonospora zamorensis</name>
    <dbReference type="NCBI Taxonomy" id="709883"/>
    <lineage>
        <taxon>Bacteria</taxon>
        <taxon>Bacillati</taxon>
        <taxon>Actinomycetota</taxon>
        <taxon>Actinomycetes</taxon>
        <taxon>Micromonosporales</taxon>
        <taxon>Micromonosporaceae</taxon>
        <taxon>Micromonospora</taxon>
    </lineage>
</organism>
<dbReference type="Gene3D" id="2.80.10.50">
    <property type="match status" value="2"/>
</dbReference>
<dbReference type="SMART" id="SM00458">
    <property type="entry name" value="RICIN"/>
    <property type="match status" value="1"/>
</dbReference>
<sequence length="536" mass="54844">MSITKCLPRIAAATVTLLLAAAAALLVTVVTGPASGENIRRGTAVPVSLVRTISAAALSCPILTPARLAAQLEVASQVDPQAPRGIAGLSDQVWATWRPSVSASRTDPEAGIVALSRHMCDLSGQLRRAGIGAGRWEFALAAYEAGVEPVRSAGGIPDSAVGYVERVSEYAEWYARQPDLALLRPVPSGAVGGTTPDENTPPIAVPAEYVAAVLAAGRRCAAVTPALIAGQLMAASAFNQNLSGADGGQGIAQFAPAVWDRYAPSARAASPWEPLPAIEALGAVMCAFVAQQARSGAAAYDLALAAFRWGPDAVQRAGKMPESAALRGFVALVHRYADTYQADPRLGGRSPSGPAAQAPSAGRPAPGGPSAAPAPGTPPQAAAPARPATTSGARPAPAAATQRAPQPRPVGAARPIVGHGSGKCIDVTDGAYLSRPRLQIWTCDGGGPNQAWTIYDDGTIRAFKRCMTLTGGAGNGSAIVLEACNGSAAQRFTLNKAHDLVAGGRCVDVIDHGTGDGTKLHLWDCAGTDNQKWSRR</sequence>
<dbReference type="InterPro" id="IPR000772">
    <property type="entry name" value="Ricin_B_lectin"/>
</dbReference>
<accession>A0ABZ1PHZ4</accession>
<feature type="compositionally biased region" description="Low complexity" evidence="1">
    <location>
        <begin position="347"/>
        <end position="405"/>
    </location>
</feature>
<gene>
    <name evidence="3" type="ORF">OG375_05045</name>
</gene>